<dbReference type="Proteomes" id="UP000276133">
    <property type="component" value="Unassembled WGS sequence"/>
</dbReference>
<evidence type="ECO:0000313" key="2">
    <source>
        <dbReference type="Proteomes" id="UP000276133"/>
    </source>
</evidence>
<dbReference type="AlphaFoldDB" id="A0A3M7PXZ7"/>
<comment type="caution">
    <text evidence="1">The sequence shown here is derived from an EMBL/GenBank/DDBJ whole genome shotgun (WGS) entry which is preliminary data.</text>
</comment>
<dbReference type="EMBL" id="REGN01008405">
    <property type="protein sequence ID" value="RNA03655.1"/>
    <property type="molecule type" value="Genomic_DNA"/>
</dbReference>
<keyword evidence="2" id="KW-1185">Reference proteome</keyword>
<reference evidence="1 2" key="1">
    <citation type="journal article" date="2018" name="Sci. Rep.">
        <title>Genomic signatures of local adaptation to the degree of environmental predictability in rotifers.</title>
        <authorList>
            <person name="Franch-Gras L."/>
            <person name="Hahn C."/>
            <person name="Garcia-Roger E.M."/>
            <person name="Carmona M.J."/>
            <person name="Serra M."/>
            <person name="Gomez A."/>
        </authorList>
    </citation>
    <scope>NUCLEOTIDE SEQUENCE [LARGE SCALE GENOMIC DNA]</scope>
    <source>
        <strain evidence="1">HYR1</strain>
    </source>
</reference>
<protein>
    <submittedName>
        <fullName evidence="1">Uncharacterized protein</fullName>
    </submittedName>
</protein>
<organism evidence="1 2">
    <name type="scientific">Brachionus plicatilis</name>
    <name type="common">Marine rotifer</name>
    <name type="synonym">Brachionus muelleri</name>
    <dbReference type="NCBI Taxonomy" id="10195"/>
    <lineage>
        <taxon>Eukaryota</taxon>
        <taxon>Metazoa</taxon>
        <taxon>Spiralia</taxon>
        <taxon>Gnathifera</taxon>
        <taxon>Rotifera</taxon>
        <taxon>Eurotatoria</taxon>
        <taxon>Monogononta</taxon>
        <taxon>Pseudotrocha</taxon>
        <taxon>Ploima</taxon>
        <taxon>Brachionidae</taxon>
        <taxon>Brachionus</taxon>
    </lineage>
</organism>
<proteinExistence type="predicted"/>
<gene>
    <name evidence="1" type="ORF">BpHYR1_045220</name>
</gene>
<sequence>MGISTLTSLFLIDGKVGSYCNNDSDCSGQLLLPDSSIISTTRCTDNKCECNAPKYTVVGYTPEYRCHIKNGDDFDCKYDLECEFTCNLNGKYVYFRRKNKFFPKQLPDLGKS</sequence>
<name>A0A3M7PXZ7_BRAPC</name>
<accession>A0A3M7PXZ7</accession>
<evidence type="ECO:0000313" key="1">
    <source>
        <dbReference type="EMBL" id="RNA03655.1"/>
    </source>
</evidence>